<proteinExistence type="predicted"/>
<protein>
    <submittedName>
        <fullName evidence="3">Uncharacterized protein</fullName>
    </submittedName>
</protein>
<dbReference type="InterPro" id="IPR054105">
    <property type="entry name" value="WHD_NrtR"/>
</dbReference>
<dbReference type="AlphaFoldDB" id="A0A1I1MB72"/>
<dbReference type="SUPFAM" id="SSF46785">
    <property type="entry name" value="Winged helix' DNA-binding domain"/>
    <property type="match status" value="1"/>
</dbReference>
<dbReference type="PANTHER" id="PTHR43736">
    <property type="entry name" value="ADP-RIBOSE PYROPHOSPHATASE"/>
    <property type="match status" value="1"/>
</dbReference>
<dbReference type="Proteomes" id="UP000199438">
    <property type="component" value="Unassembled WGS sequence"/>
</dbReference>
<dbReference type="SUPFAM" id="SSF55811">
    <property type="entry name" value="Nudix"/>
    <property type="match status" value="1"/>
</dbReference>
<gene>
    <name evidence="3" type="ORF">SAMN04487907_10947</name>
</gene>
<organism evidence="3 4">
    <name type="scientific">Zunongwangia mangrovi</name>
    <dbReference type="NCBI Taxonomy" id="1334022"/>
    <lineage>
        <taxon>Bacteria</taxon>
        <taxon>Pseudomonadati</taxon>
        <taxon>Bacteroidota</taxon>
        <taxon>Flavobacteriia</taxon>
        <taxon>Flavobacteriales</taxon>
        <taxon>Flavobacteriaceae</taxon>
        <taxon>Zunongwangia</taxon>
    </lineage>
</organism>
<dbReference type="Pfam" id="PF21906">
    <property type="entry name" value="WHD_NrtR"/>
    <property type="match status" value="1"/>
</dbReference>
<accession>A0A1I1MB72</accession>
<dbReference type="STRING" id="1334022.SAMN04487907_10947"/>
<sequence length="257" mass="30145">MIIKQVSMKSELARILDKDSKLNKENSLPSISIDCVVFGFDTSSLKVLLVKLKDKEEWSLPGGYLWKDENLDDGAYRILDQRTGAKEIYLNQFKTFGKINRNEDFFDEFPNDLWHKQRFLSIGYYALTNFAKVEPKVDDLSDRCEWKNVHELPQLMMDHEDIFNTALLELRKGLNYRPVGLNLLPEKFTMPELQRLYEIILDKPLNRGNFYRKMTKYGILNKLKETRKGGAHKAPNLYTFNAEIYNEALENGFKEAW</sequence>
<name>A0A1I1MB72_9FLAO</name>
<evidence type="ECO:0000259" key="2">
    <source>
        <dbReference type="Pfam" id="PF21906"/>
    </source>
</evidence>
<dbReference type="Pfam" id="PF00293">
    <property type="entry name" value="NUDIX"/>
    <property type="match status" value="1"/>
</dbReference>
<evidence type="ECO:0000259" key="1">
    <source>
        <dbReference type="Pfam" id="PF00293"/>
    </source>
</evidence>
<dbReference type="Gene3D" id="1.10.10.10">
    <property type="entry name" value="Winged helix-like DNA-binding domain superfamily/Winged helix DNA-binding domain"/>
    <property type="match status" value="1"/>
</dbReference>
<keyword evidence="4" id="KW-1185">Reference proteome</keyword>
<evidence type="ECO:0000313" key="3">
    <source>
        <dbReference type="EMBL" id="SFC80408.1"/>
    </source>
</evidence>
<dbReference type="InterPro" id="IPR000086">
    <property type="entry name" value="NUDIX_hydrolase_dom"/>
</dbReference>
<dbReference type="EMBL" id="FOKV01000009">
    <property type="protein sequence ID" value="SFC80408.1"/>
    <property type="molecule type" value="Genomic_DNA"/>
</dbReference>
<dbReference type="Gene3D" id="3.90.79.10">
    <property type="entry name" value="Nucleoside Triphosphate Pyrophosphohydrolase"/>
    <property type="match status" value="1"/>
</dbReference>
<feature type="domain" description="NrtR DNA-binding winged helix" evidence="2">
    <location>
        <begin position="180"/>
        <end position="240"/>
    </location>
</feature>
<evidence type="ECO:0000313" key="4">
    <source>
        <dbReference type="Proteomes" id="UP000199438"/>
    </source>
</evidence>
<dbReference type="PANTHER" id="PTHR43736:SF4">
    <property type="entry name" value="SLR1690 PROTEIN"/>
    <property type="match status" value="1"/>
</dbReference>
<dbReference type="InterPro" id="IPR036390">
    <property type="entry name" value="WH_DNA-bd_sf"/>
</dbReference>
<dbReference type="InterPro" id="IPR036388">
    <property type="entry name" value="WH-like_DNA-bd_sf"/>
</dbReference>
<reference evidence="4" key="1">
    <citation type="submission" date="2016-10" db="EMBL/GenBank/DDBJ databases">
        <authorList>
            <person name="Varghese N."/>
            <person name="Submissions S."/>
        </authorList>
    </citation>
    <scope>NUCLEOTIDE SEQUENCE [LARGE SCALE GENOMIC DNA]</scope>
    <source>
        <strain evidence="4">DSM 24499</strain>
    </source>
</reference>
<dbReference type="InterPro" id="IPR015797">
    <property type="entry name" value="NUDIX_hydrolase-like_dom_sf"/>
</dbReference>
<dbReference type="CDD" id="cd18873">
    <property type="entry name" value="NUDIX_NadM_like"/>
    <property type="match status" value="1"/>
</dbReference>
<feature type="domain" description="Nudix hydrolase" evidence="1">
    <location>
        <begin position="32"/>
        <end position="156"/>
    </location>
</feature>